<dbReference type="InterPro" id="IPR038673">
    <property type="entry name" value="OprB_sf"/>
</dbReference>
<dbReference type="GO" id="GO:0016020">
    <property type="term" value="C:membrane"/>
    <property type="evidence" value="ECO:0007669"/>
    <property type="project" value="InterPro"/>
</dbReference>
<protein>
    <submittedName>
        <fullName evidence="3">Carbohydrate-selective porin</fullName>
    </submittedName>
</protein>
<reference evidence="3 4" key="1">
    <citation type="submission" date="2015-08" db="EMBL/GenBank/DDBJ databases">
        <authorList>
            <person name="Babu N.S."/>
            <person name="Beckwith C.J."/>
            <person name="Beseler K.G."/>
            <person name="Brison A."/>
            <person name="Carone J.V."/>
            <person name="Caskin T.P."/>
            <person name="Diamond M."/>
            <person name="Durham M.E."/>
            <person name="Foxe J.M."/>
            <person name="Go M."/>
            <person name="Henderson B.A."/>
            <person name="Jones I.B."/>
            <person name="McGettigan J.A."/>
            <person name="Micheletti S.J."/>
            <person name="Nasrallah M.E."/>
            <person name="Ortiz D."/>
            <person name="Piller C.R."/>
            <person name="Privatt S.R."/>
            <person name="Schneider S.L."/>
            <person name="Sharp S."/>
            <person name="Smith T.C."/>
            <person name="Stanton J.D."/>
            <person name="Ullery H.E."/>
            <person name="Wilson R.J."/>
            <person name="Serrano M.G."/>
            <person name="Buck G."/>
            <person name="Lee V."/>
            <person name="Wang Y."/>
            <person name="Carvalho R."/>
            <person name="Voegtly L."/>
            <person name="Shi R."/>
            <person name="Duckworth R."/>
            <person name="Johnson A."/>
            <person name="Loviza R."/>
            <person name="Walstead R."/>
            <person name="Shah Z."/>
            <person name="Kiflezghi M."/>
            <person name="Wade K."/>
            <person name="Ball S.L."/>
            <person name="Bradley K.W."/>
            <person name="Asai D.J."/>
            <person name="Bowman C.A."/>
            <person name="Russell D.A."/>
            <person name="Pope W.H."/>
            <person name="Jacobs-Sera D."/>
            <person name="Hendrix R.W."/>
            <person name="Hatfull G.F."/>
        </authorList>
    </citation>
    <scope>NUCLEOTIDE SEQUENCE [LARGE SCALE GENOMIC DNA]</scope>
    <source>
        <strain evidence="3 4">DSM 27648</strain>
    </source>
</reference>
<organism evidence="3 4">
    <name type="scientific">Labilithrix luteola</name>
    <dbReference type="NCBI Taxonomy" id="1391654"/>
    <lineage>
        <taxon>Bacteria</taxon>
        <taxon>Pseudomonadati</taxon>
        <taxon>Myxococcota</taxon>
        <taxon>Polyangia</taxon>
        <taxon>Polyangiales</taxon>
        <taxon>Labilitrichaceae</taxon>
        <taxon>Labilithrix</taxon>
    </lineage>
</organism>
<dbReference type="PROSITE" id="PS51257">
    <property type="entry name" value="PROKAR_LIPOPROTEIN"/>
    <property type="match status" value="1"/>
</dbReference>
<feature type="signal peptide" evidence="2">
    <location>
        <begin position="1"/>
        <end position="28"/>
    </location>
</feature>
<dbReference type="KEGG" id="llu:AKJ09_11083"/>
<feature type="chain" id="PRO_5007228430" evidence="2">
    <location>
        <begin position="29"/>
        <end position="491"/>
    </location>
</feature>
<evidence type="ECO:0000313" key="4">
    <source>
        <dbReference type="Proteomes" id="UP000064967"/>
    </source>
</evidence>
<name>A0A0K1QG57_9BACT</name>
<dbReference type="Gene3D" id="2.40.160.180">
    <property type="entry name" value="Carbohydrate-selective porin OprB"/>
    <property type="match status" value="1"/>
</dbReference>
<gene>
    <name evidence="3" type="ORF">AKJ09_11083</name>
</gene>
<comment type="similarity">
    <text evidence="1 2">Belongs to the OprB family.</text>
</comment>
<evidence type="ECO:0000256" key="1">
    <source>
        <dbReference type="ARBA" id="ARBA00008769"/>
    </source>
</evidence>
<dbReference type="EMBL" id="CP012333">
    <property type="protein sequence ID" value="AKV04420.1"/>
    <property type="molecule type" value="Genomic_DNA"/>
</dbReference>
<keyword evidence="4" id="KW-1185">Reference proteome</keyword>
<dbReference type="InterPro" id="IPR007049">
    <property type="entry name" value="Carb-sel_porin_OprB"/>
</dbReference>
<proteinExistence type="inferred from homology"/>
<keyword evidence="2" id="KW-0732">Signal</keyword>
<accession>A0A0K1QG57</accession>
<dbReference type="RefSeq" id="WP_205634004.1">
    <property type="nucleotide sequence ID" value="NZ_CP012333.1"/>
</dbReference>
<dbReference type="Proteomes" id="UP000064967">
    <property type="component" value="Chromosome"/>
</dbReference>
<dbReference type="GO" id="GO:0015288">
    <property type="term" value="F:porin activity"/>
    <property type="evidence" value="ECO:0007669"/>
    <property type="project" value="InterPro"/>
</dbReference>
<dbReference type="STRING" id="1391654.AKJ09_11083"/>
<evidence type="ECO:0000313" key="3">
    <source>
        <dbReference type="EMBL" id="AKV04420.1"/>
    </source>
</evidence>
<dbReference type="Pfam" id="PF04966">
    <property type="entry name" value="OprB"/>
    <property type="match status" value="1"/>
</dbReference>
<sequence length="491" mass="54121">MRSRRAADYVVCLVLGGGCALYSTPAAAQPVPPAPHDEEAFDVMKELSRRGLHDIHDESWNLYGQYTFITSYKPPISAPYTNVNGSPNSLWPQAERGFTSTFTLFGGIRLWRGAEAYVVPELIAERAFSTLHGLGGSTENFELQKTGSEAPTLYRSRLFLQQTIGLGGGRIEKTSDPMQLAATVDSRRLVLTVGNFSALDIFDRNGVIGDLRQTFFNEAFMTHASWDFPASARGYTYGATAELYLGDWAVRIGRLAPPANPNDYPIDARLWKYYGDQIEIEHDHVLFKRPGAVRVLAYRNHENLGRFDDAIAAVDADPKKNAAACTSYNYGSGNFRAPDFCWVRRPQVKVGVGVNVEQSIGDGIGAFARAMYSDGRTEVDAFDSADRDFSAGVVAHGSLWQRPLDVTGVAFAATWISGAHARYMARGGIDAFTGDGRLDHAAPEELFEVFYSLNLLKALWLSGDYQFLAHPAYNADRGPEHVISGRFHAEF</sequence>
<dbReference type="AlphaFoldDB" id="A0A0K1QG57"/>
<evidence type="ECO:0000256" key="2">
    <source>
        <dbReference type="RuleBase" id="RU363072"/>
    </source>
</evidence>
<dbReference type="GO" id="GO:0008643">
    <property type="term" value="P:carbohydrate transport"/>
    <property type="evidence" value="ECO:0007669"/>
    <property type="project" value="InterPro"/>
</dbReference>